<organism evidence="2 3">
    <name type="scientific">Candidatus Kaiserbacteria bacterium RIFCSPLOWO2_01_FULL_53_17</name>
    <dbReference type="NCBI Taxonomy" id="1798511"/>
    <lineage>
        <taxon>Bacteria</taxon>
        <taxon>Candidatus Kaiseribacteriota</taxon>
    </lineage>
</organism>
<gene>
    <name evidence="2" type="ORF">A3A38_04755</name>
</gene>
<accession>A0A1F6EHQ1</accession>
<dbReference type="EMBL" id="MFLY01000007">
    <property type="protein sequence ID" value="OGG73181.1"/>
    <property type="molecule type" value="Genomic_DNA"/>
</dbReference>
<keyword evidence="1" id="KW-0732">Signal</keyword>
<feature type="chain" id="PRO_5009524172" evidence="1">
    <location>
        <begin position="22"/>
        <end position="103"/>
    </location>
</feature>
<comment type="caution">
    <text evidence="2">The sequence shown here is derived from an EMBL/GenBank/DDBJ whole genome shotgun (WGS) entry which is preliminary data.</text>
</comment>
<dbReference type="AlphaFoldDB" id="A0A1F6EHQ1"/>
<evidence type="ECO:0000313" key="3">
    <source>
        <dbReference type="Proteomes" id="UP000177306"/>
    </source>
</evidence>
<dbReference type="Proteomes" id="UP000177306">
    <property type="component" value="Unassembled WGS sequence"/>
</dbReference>
<proteinExistence type="predicted"/>
<evidence type="ECO:0000313" key="2">
    <source>
        <dbReference type="EMBL" id="OGG73181.1"/>
    </source>
</evidence>
<evidence type="ECO:0000256" key="1">
    <source>
        <dbReference type="SAM" id="SignalP"/>
    </source>
</evidence>
<sequence>MKILTALVASLLVLSSTSVSAYAGGRHHHRGTPHCRGNDVLGSDGKCHPRVDKAFEAFKAACEEQAAKRRALGLHNAKAVIKGGPGQVCHCHVEGGFVESGKL</sequence>
<name>A0A1F6EHQ1_9BACT</name>
<reference evidence="2 3" key="1">
    <citation type="journal article" date="2016" name="Nat. Commun.">
        <title>Thousands of microbial genomes shed light on interconnected biogeochemical processes in an aquifer system.</title>
        <authorList>
            <person name="Anantharaman K."/>
            <person name="Brown C.T."/>
            <person name="Hug L.A."/>
            <person name="Sharon I."/>
            <person name="Castelle C.J."/>
            <person name="Probst A.J."/>
            <person name="Thomas B.C."/>
            <person name="Singh A."/>
            <person name="Wilkins M.J."/>
            <person name="Karaoz U."/>
            <person name="Brodie E.L."/>
            <person name="Williams K.H."/>
            <person name="Hubbard S.S."/>
            <person name="Banfield J.F."/>
        </authorList>
    </citation>
    <scope>NUCLEOTIDE SEQUENCE [LARGE SCALE GENOMIC DNA]</scope>
</reference>
<protein>
    <submittedName>
        <fullName evidence="2">Uncharacterized protein</fullName>
    </submittedName>
</protein>
<feature type="signal peptide" evidence="1">
    <location>
        <begin position="1"/>
        <end position="21"/>
    </location>
</feature>